<evidence type="ECO:0000256" key="12">
    <source>
        <dbReference type="ARBA" id="ARBA00022958"/>
    </source>
</evidence>
<dbReference type="SUPFAM" id="SSF53067">
    <property type="entry name" value="Actin-like ATPase domain"/>
    <property type="match status" value="2"/>
</dbReference>
<dbReference type="EMBL" id="LAQU01000004">
    <property type="protein sequence ID" value="KKB64503.1"/>
    <property type="molecule type" value="Genomic_DNA"/>
</dbReference>
<feature type="binding site" evidence="16">
    <location>
        <position position="160"/>
    </location>
    <ligand>
        <name>ATP</name>
        <dbReference type="ChEBI" id="CHEBI:30616"/>
    </ligand>
</feature>
<keyword evidence="13 16" id="KW-0173">Coenzyme A biosynthesis</keyword>
<keyword evidence="12 16" id="KW-0630">Potassium</keyword>
<keyword evidence="7 16" id="KW-0963">Cytoplasm</keyword>
<comment type="similarity">
    <text evidence="14 16">Belongs to the type III pantothenate kinase family.</text>
</comment>
<keyword evidence="11 16" id="KW-0067">ATP-binding</keyword>
<dbReference type="RefSeq" id="WP_046152436.1">
    <property type="nucleotide sequence ID" value="NZ_CADFGU010000008.1"/>
</dbReference>
<evidence type="ECO:0000256" key="1">
    <source>
        <dbReference type="ARBA" id="ARBA00001206"/>
    </source>
</evidence>
<evidence type="ECO:0000256" key="2">
    <source>
        <dbReference type="ARBA" id="ARBA00001958"/>
    </source>
</evidence>
<feature type="binding site" evidence="16">
    <location>
        <position position="127"/>
    </location>
    <ligand>
        <name>substrate</name>
    </ligand>
</feature>
<evidence type="ECO:0000256" key="11">
    <source>
        <dbReference type="ARBA" id="ARBA00022840"/>
    </source>
</evidence>
<keyword evidence="18" id="KW-1185">Reference proteome</keyword>
<sequence>MAEHAPVRHRLLIDSGNSRLKWALTDAAGTWLAHGAGTAAPAPSLDNVATSDAVAALRSPTALEADATEQLQQAWRTLTPPDEIWISNVAGATIAASIAAACSAMWPNTPRHVIRAQPAQCGVVNTYAQPETLGSDRWAGMIAAHAAYPGEALLIATFGTATTIDTISADGRFNGGWIAPGWSVMLRSLGQHAAQLPTLHDADVHAGMAAGFARTTREAIVEGCRQAQAGLIMSAWRTWEDDATDASAPRRCIVAGGAAREVLPVLSMPITRHDDLVLQGLSHIARAPASPEEKR</sequence>
<evidence type="ECO:0000256" key="14">
    <source>
        <dbReference type="ARBA" id="ARBA00038036"/>
    </source>
</evidence>
<evidence type="ECO:0000256" key="10">
    <source>
        <dbReference type="ARBA" id="ARBA00022777"/>
    </source>
</evidence>
<comment type="subcellular location">
    <subcellularLocation>
        <location evidence="3 16">Cytoplasm</location>
    </subcellularLocation>
</comment>
<accession>A0A0F5K330</accession>
<comment type="caution">
    <text evidence="16">Lacks conserved residue(s) required for the propagation of feature annotation.</text>
</comment>
<dbReference type="NCBIfam" id="TIGR00671">
    <property type="entry name" value="baf"/>
    <property type="match status" value="1"/>
</dbReference>
<dbReference type="PANTHER" id="PTHR34265:SF1">
    <property type="entry name" value="TYPE III PANTOTHENATE KINASE"/>
    <property type="match status" value="1"/>
</dbReference>
<reference evidence="17 18" key="1">
    <citation type="submission" date="2015-03" db="EMBL/GenBank/DDBJ databases">
        <title>Draft Genome Sequence of Burkholderia andropogonis type strain ICMP2807, isolated from Sorghum bicolor.</title>
        <authorList>
            <person name="Lopes-Santos L."/>
            <person name="Castro D.B."/>
            <person name="Ottoboni L.M."/>
            <person name="Park D."/>
            <person name="Weirc B.S."/>
            <person name="Destefano S.A."/>
        </authorList>
    </citation>
    <scope>NUCLEOTIDE SEQUENCE [LARGE SCALE GENOMIC DNA]</scope>
    <source>
        <strain evidence="17 18">ICMP2807</strain>
    </source>
</reference>
<proteinExistence type="inferred from homology"/>
<dbReference type="GO" id="GO:0005737">
    <property type="term" value="C:cytoplasm"/>
    <property type="evidence" value="ECO:0007669"/>
    <property type="project" value="UniProtKB-SubCell"/>
</dbReference>
<evidence type="ECO:0000256" key="7">
    <source>
        <dbReference type="ARBA" id="ARBA00022490"/>
    </source>
</evidence>
<dbReference type="AlphaFoldDB" id="A0A0F5K330"/>
<dbReference type="PATRIC" id="fig|28092.6.peg.1259"/>
<evidence type="ECO:0000256" key="16">
    <source>
        <dbReference type="HAMAP-Rule" id="MF_01274"/>
    </source>
</evidence>
<dbReference type="InterPro" id="IPR004619">
    <property type="entry name" value="Type_III_PanK"/>
</dbReference>
<comment type="catalytic activity">
    <reaction evidence="1 16">
        <text>(R)-pantothenate + ATP = (R)-4'-phosphopantothenate + ADP + H(+)</text>
        <dbReference type="Rhea" id="RHEA:16373"/>
        <dbReference type="ChEBI" id="CHEBI:10986"/>
        <dbReference type="ChEBI" id="CHEBI:15378"/>
        <dbReference type="ChEBI" id="CHEBI:29032"/>
        <dbReference type="ChEBI" id="CHEBI:30616"/>
        <dbReference type="ChEBI" id="CHEBI:456216"/>
        <dbReference type="EC" id="2.7.1.33"/>
    </reaction>
</comment>
<dbReference type="Gene3D" id="3.30.420.40">
    <property type="match status" value="2"/>
</dbReference>
<evidence type="ECO:0000256" key="15">
    <source>
        <dbReference type="ARBA" id="ARBA00040883"/>
    </source>
</evidence>
<evidence type="ECO:0000256" key="6">
    <source>
        <dbReference type="ARBA" id="ARBA00012102"/>
    </source>
</evidence>
<dbReference type="Proteomes" id="UP000033618">
    <property type="component" value="Unassembled WGS sequence"/>
</dbReference>
<name>A0A0F5K330_9BURK</name>
<feature type="binding site" evidence="16">
    <location>
        <begin position="14"/>
        <end position="21"/>
    </location>
    <ligand>
        <name>ATP</name>
        <dbReference type="ChEBI" id="CHEBI:30616"/>
    </ligand>
</feature>
<comment type="pathway">
    <text evidence="4 16">Cofactor biosynthesis; coenzyme A biosynthesis; CoA from (R)-pantothenate: step 1/5.</text>
</comment>
<dbReference type="PANTHER" id="PTHR34265">
    <property type="entry name" value="TYPE III PANTOTHENATE KINASE"/>
    <property type="match status" value="1"/>
</dbReference>
<keyword evidence="9 16" id="KW-0547">Nucleotide-binding</keyword>
<protein>
    <recommendedName>
        <fullName evidence="15 16">Type III pantothenate kinase</fullName>
        <ecNumber evidence="6 16">2.7.1.33</ecNumber>
    </recommendedName>
    <alternativeName>
        <fullName evidence="16">PanK-III</fullName>
    </alternativeName>
    <alternativeName>
        <fullName evidence="16">Pantothenic acid kinase</fullName>
    </alternativeName>
</protein>
<comment type="cofactor">
    <cofactor evidence="2">
        <name>K(+)</name>
        <dbReference type="ChEBI" id="CHEBI:29103"/>
    </cofactor>
</comment>
<dbReference type="GO" id="GO:0005524">
    <property type="term" value="F:ATP binding"/>
    <property type="evidence" value="ECO:0007669"/>
    <property type="project" value="UniProtKB-UniRule"/>
</dbReference>
<evidence type="ECO:0000256" key="8">
    <source>
        <dbReference type="ARBA" id="ARBA00022679"/>
    </source>
</evidence>
<organism evidence="17 18">
    <name type="scientific">Robbsia andropogonis</name>
    <dbReference type="NCBI Taxonomy" id="28092"/>
    <lineage>
        <taxon>Bacteria</taxon>
        <taxon>Pseudomonadati</taxon>
        <taxon>Pseudomonadota</taxon>
        <taxon>Betaproteobacteria</taxon>
        <taxon>Burkholderiales</taxon>
        <taxon>Burkholderiaceae</taxon>
        <taxon>Robbsia</taxon>
    </lineage>
</organism>
<dbReference type="GO" id="GO:0015937">
    <property type="term" value="P:coenzyme A biosynthetic process"/>
    <property type="evidence" value="ECO:0007669"/>
    <property type="project" value="UniProtKB-UniRule"/>
</dbReference>
<comment type="function">
    <text evidence="16">Catalyzes the phosphorylation of pantothenate (Pan), the first step in CoA biosynthesis.</text>
</comment>
<dbReference type="EC" id="2.7.1.33" evidence="6 16"/>
<evidence type="ECO:0000313" key="18">
    <source>
        <dbReference type="Proteomes" id="UP000033618"/>
    </source>
</evidence>
<dbReference type="UniPathway" id="UPA00241">
    <property type="reaction ID" value="UER00352"/>
</dbReference>
<feature type="binding site" evidence="16">
    <location>
        <position position="216"/>
    </location>
    <ligand>
        <name>substrate</name>
    </ligand>
</feature>
<evidence type="ECO:0000256" key="3">
    <source>
        <dbReference type="ARBA" id="ARBA00004496"/>
    </source>
</evidence>
<dbReference type="HAMAP" id="MF_01274">
    <property type="entry name" value="Pantothen_kinase_3"/>
    <property type="match status" value="1"/>
</dbReference>
<dbReference type="STRING" id="28092.WM40_05295"/>
<evidence type="ECO:0000256" key="4">
    <source>
        <dbReference type="ARBA" id="ARBA00005225"/>
    </source>
</evidence>
<comment type="cofactor">
    <cofactor evidence="16">
        <name>NH4(+)</name>
        <dbReference type="ChEBI" id="CHEBI:28938"/>
    </cofactor>
    <cofactor evidence="16">
        <name>K(+)</name>
        <dbReference type="ChEBI" id="CHEBI:29103"/>
    </cofactor>
    <text evidence="16">A monovalent cation. Ammonium or potassium.</text>
</comment>
<comment type="caution">
    <text evidence="17">The sequence shown here is derived from an EMBL/GenBank/DDBJ whole genome shotgun (WGS) entry which is preliminary data.</text>
</comment>
<feature type="active site" description="Proton acceptor" evidence="16">
    <location>
        <position position="136"/>
    </location>
</feature>
<dbReference type="Pfam" id="PF03309">
    <property type="entry name" value="Pan_kinase"/>
    <property type="match status" value="1"/>
</dbReference>
<feature type="binding site" evidence="16">
    <location>
        <begin position="134"/>
        <end position="137"/>
    </location>
    <ligand>
        <name>substrate</name>
    </ligand>
</feature>
<keyword evidence="8 16" id="KW-0808">Transferase</keyword>
<comment type="subunit">
    <text evidence="5 16">Homodimer.</text>
</comment>
<dbReference type="InterPro" id="IPR043129">
    <property type="entry name" value="ATPase_NBD"/>
</dbReference>
<dbReference type="CDD" id="cd24015">
    <property type="entry name" value="ASKHA_NBD_PanK-III"/>
    <property type="match status" value="1"/>
</dbReference>
<evidence type="ECO:0000256" key="13">
    <source>
        <dbReference type="ARBA" id="ARBA00022993"/>
    </source>
</evidence>
<keyword evidence="10 16" id="KW-0418">Kinase</keyword>
<dbReference type="GO" id="GO:0004594">
    <property type="term" value="F:pantothenate kinase activity"/>
    <property type="evidence" value="ECO:0007669"/>
    <property type="project" value="UniProtKB-UniRule"/>
</dbReference>
<evidence type="ECO:0000313" key="17">
    <source>
        <dbReference type="EMBL" id="KKB64503.1"/>
    </source>
</evidence>
<evidence type="ECO:0000256" key="5">
    <source>
        <dbReference type="ARBA" id="ARBA00011738"/>
    </source>
</evidence>
<gene>
    <name evidence="16" type="primary">coaX</name>
    <name evidence="17" type="ORF">WM40_05295</name>
</gene>
<evidence type="ECO:0000256" key="9">
    <source>
        <dbReference type="ARBA" id="ARBA00022741"/>
    </source>
</evidence>